<dbReference type="Pfam" id="PF00335">
    <property type="entry name" value="Tetraspanin"/>
    <property type="match status" value="1"/>
</dbReference>
<accession>A0A8C5EGW8</accession>
<dbReference type="InterPro" id="IPR018499">
    <property type="entry name" value="Tetraspanin/Peripherin"/>
</dbReference>
<keyword evidence="4 6" id="KW-1133">Transmembrane helix</keyword>
<evidence type="ECO:0000256" key="3">
    <source>
        <dbReference type="ARBA" id="ARBA00022692"/>
    </source>
</evidence>
<dbReference type="GeneID" id="114478604"/>
<evidence type="ECO:0000256" key="1">
    <source>
        <dbReference type="ARBA" id="ARBA00004141"/>
    </source>
</evidence>
<evidence type="ECO:0000256" key="4">
    <source>
        <dbReference type="ARBA" id="ARBA00022989"/>
    </source>
</evidence>
<feature type="transmembrane region" description="Helical" evidence="6">
    <location>
        <begin position="221"/>
        <end position="246"/>
    </location>
</feature>
<feature type="transmembrane region" description="Helical" evidence="6">
    <location>
        <begin position="12"/>
        <end position="35"/>
    </location>
</feature>
<dbReference type="PANTHER" id="PTHR19282:SF159">
    <property type="entry name" value="TETRASPANIN-15"/>
    <property type="match status" value="1"/>
</dbReference>
<dbReference type="PANTHER" id="PTHR19282">
    <property type="entry name" value="TETRASPANIN"/>
    <property type="match status" value="1"/>
</dbReference>
<dbReference type="RefSeq" id="XP_028327578.1">
    <property type="nucleotide sequence ID" value="XM_028471777.1"/>
</dbReference>
<proteinExistence type="inferred from homology"/>
<dbReference type="InterPro" id="IPR000301">
    <property type="entry name" value="Tetraspanin_animals"/>
</dbReference>
<sequence length="291" mass="32610">MNLKLELLKFCSTILNVAFMALGLSVSGCAVWILFGQSNFLRVISSEELRVVVFGLLLTGVVVITVSVLGCVGVNRESRFMLLVYAGFLIVLVLGQLFITLLLLINRGKLSRSLEEAVDQTISEYGGISAHSTLMDDVQLYGHCCGLTGPADWLENSFIQTLNMTNSTILPCSCFQWFRQSGDSPWCSEGRSLTPPLIGMGNQTFLQGCSQVLGDWLQENIVTVVAMDFSLVFIQLFQFIITVYLYQTFARKEASEKLTEPNDHDNLCHSTNEEEDYREQRYTHTVNPDWD</sequence>
<dbReference type="GO" id="GO:0005886">
    <property type="term" value="C:plasma membrane"/>
    <property type="evidence" value="ECO:0007669"/>
    <property type="project" value="TreeGrafter"/>
</dbReference>
<dbReference type="Proteomes" id="UP000694680">
    <property type="component" value="Chromosome 16"/>
</dbReference>
<feature type="transmembrane region" description="Helical" evidence="6">
    <location>
        <begin position="82"/>
        <end position="105"/>
    </location>
</feature>
<keyword evidence="5 6" id="KW-0472">Membrane</keyword>
<dbReference type="PROSITE" id="PS51257">
    <property type="entry name" value="PROKAR_LIPOPROTEIN"/>
    <property type="match status" value="1"/>
</dbReference>
<dbReference type="PIRSF" id="PIRSF002419">
    <property type="entry name" value="Tetraspanin"/>
    <property type="match status" value="1"/>
</dbReference>
<dbReference type="InterPro" id="IPR008952">
    <property type="entry name" value="Tetraspanin_EC2_sf"/>
</dbReference>
<reference evidence="8" key="1">
    <citation type="submission" date="2020-06" db="EMBL/GenBank/DDBJ databases">
        <authorList>
            <consortium name="Wellcome Sanger Institute Data Sharing"/>
        </authorList>
    </citation>
    <scope>NUCLEOTIDE SEQUENCE [LARGE SCALE GENOMIC DNA]</scope>
</reference>
<comment type="subcellular location">
    <subcellularLocation>
        <location evidence="1 6">Membrane</location>
        <topology evidence="1 6">Multi-pass membrane protein</topology>
    </subcellularLocation>
</comment>
<dbReference type="Ensembl" id="ENSGWIT00000022842.1">
    <property type="protein sequence ID" value="ENSGWIP00000020801.1"/>
    <property type="gene ID" value="ENSGWIG00000011260.1"/>
</dbReference>
<name>A0A8C5EGW8_GOUWI</name>
<dbReference type="Gene3D" id="1.10.1450.10">
    <property type="entry name" value="Tetraspanin"/>
    <property type="match status" value="1"/>
</dbReference>
<dbReference type="OrthoDB" id="6361633at2759"/>
<reference evidence="8" key="3">
    <citation type="submission" date="2025-09" db="UniProtKB">
        <authorList>
            <consortium name="Ensembl"/>
        </authorList>
    </citation>
    <scope>IDENTIFICATION</scope>
</reference>
<evidence type="ECO:0000313" key="9">
    <source>
        <dbReference type="Proteomes" id="UP000694680"/>
    </source>
</evidence>
<dbReference type="SUPFAM" id="SSF48652">
    <property type="entry name" value="Tetraspanin"/>
    <property type="match status" value="1"/>
</dbReference>
<evidence type="ECO:0000256" key="7">
    <source>
        <dbReference type="SAM" id="MobiDB-lite"/>
    </source>
</evidence>
<feature type="transmembrane region" description="Helical" evidence="6">
    <location>
        <begin position="51"/>
        <end position="75"/>
    </location>
</feature>
<reference evidence="8" key="2">
    <citation type="submission" date="2025-08" db="UniProtKB">
        <authorList>
            <consortium name="Ensembl"/>
        </authorList>
    </citation>
    <scope>IDENTIFICATION</scope>
</reference>
<gene>
    <name evidence="8" type="primary">LOC114478604</name>
</gene>
<evidence type="ECO:0000256" key="5">
    <source>
        <dbReference type="ARBA" id="ARBA00023136"/>
    </source>
</evidence>
<feature type="region of interest" description="Disordered" evidence="7">
    <location>
        <begin position="260"/>
        <end position="291"/>
    </location>
</feature>
<keyword evidence="9" id="KW-1185">Reference proteome</keyword>
<evidence type="ECO:0000256" key="6">
    <source>
        <dbReference type="RuleBase" id="RU361218"/>
    </source>
</evidence>
<evidence type="ECO:0000313" key="8">
    <source>
        <dbReference type="Ensembl" id="ENSGWIP00000020801.1"/>
    </source>
</evidence>
<evidence type="ECO:0000256" key="2">
    <source>
        <dbReference type="ARBA" id="ARBA00006840"/>
    </source>
</evidence>
<dbReference type="PRINTS" id="PR00259">
    <property type="entry name" value="TMFOUR"/>
</dbReference>
<comment type="similarity">
    <text evidence="2 6">Belongs to the tetraspanin (TM4SF) family.</text>
</comment>
<dbReference type="AlphaFoldDB" id="A0A8C5EGW8"/>
<organism evidence="8 9">
    <name type="scientific">Gouania willdenowi</name>
    <name type="common">Blunt-snouted clingfish</name>
    <name type="synonym">Lepadogaster willdenowi</name>
    <dbReference type="NCBI Taxonomy" id="441366"/>
    <lineage>
        <taxon>Eukaryota</taxon>
        <taxon>Metazoa</taxon>
        <taxon>Chordata</taxon>
        <taxon>Craniata</taxon>
        <taxon>Vertebrata</taxon>
        <taxon>Euteleostomi</taxon>
        <taxon>Actinopterygii</taxon>
        <taxon>Neopterygii</taxon>
        <taxon>Teleostei</taxon>
        <taxon>Neoteleostei</taxon>
        <taxon>Acanthomorphata</taxon>
        <taxon>Ovalentaria</taxon>
        <taxon>Blenniimorphae</taxon>
        <taxon>Blenniiformes</taxon>
        <taxon>Gobiesocoidei</taxon>
        <taxon>Gobiesocidae</taxon>
        <taxon>Gobiesocinae</taxon>
        <taxon>Gouania</taxon>
    </lineage>
</organism>
<keyword evidence="3 6" id="KW-0812">Transmembrane</keyword>
<protein>
    <recommendedName>
        <fullName evidence="6">Tetraspanin</fullName>
    </recommendedName>
</protein>